<dbReference type="PANTHER" id="PTHR48024">
    <property type="entry name" value="GEO13361P1-RELATED"/>
    <property type="match status" value="1"/>
</dbReference>
<organism evidence="4 5">
    <name type="scientific">Prototheca wickerhamii</name>
    <dbReference type="NCBI Taxonomy" id="3111"/>
    <lineage>
        <taxon>Eukaryota</taxon>
        <taxon>Viridiplantae</taxon>
        <taxon>Chlorophyta</taxon>
        <taxon>core chlorophytes</taxon>
        <taxon>Trebouxiophyceae</taxon>
        <taxon>Chlorellales</taxon>
        <taxon>Chlorellaceae</taxon>
        <taxon>Prototheca</taxon>
    </lineage>
</organism>
<dbReference type="InterPro" id="IPR050886">
    <property type="entry name" value="RNA-binding_reg"/>
</dbReference>
<name>A0AAD9IJN5_PROWI</name>
<dbReference type="AlphaFoldDB" id="A0AAD9IJN5"/>
<evidence type="ECO:0000256" key="1">
    <source>
        <dbReference type="ARBA" id="ARBA00022884"/>
    </source>
</evidence>
<feature type="region of interest" description="Disordered" evidence="2">
    <location>
        <begin position="56"/>
        <end position="88"/>
    </location>
</feature>
<dbReference type="Gene3D" id="3.30.70.330">
    <property type="match status" value="1"/>
</dbReference>
<dbReference type="InterPro" id="IPR000504">
    <property type="entry name" value="RRM_dom"/>
</dbReference>
<feature type="domain" description="RRM" evidence="3">
    <location>
        <begin position="23"/>
        <end position="60"/>
    </location>
</feature>
<evidence type="ECO:0000259" key="3">
    <source>
        <dbReference type="Pfam" id="PF00076"/>
    </source>
</evidence>
<accession>A0AAD9IJN5</accession>
<proteinExistence type="predicted"/>
<reference evidence="4" key="1">
    <citation type="submission" date="2021-01" db="EMBL/GenBank/DDBJ databases">
        <authorList>
            <person name="Eckstrom K.M.E."/>
        </authorList>
    </citation>
    <scope>NUCLEOTIDE SEQUENCE</scope>
    <source>
        <strain evidence="4">UVCC 0001</strain>
    </source>
</reference>
<keyword evidence="5" id="KW-1185">Reference proteome</keyword>
<dbReference type="EMBL" id="JASFZW010000007">
    <property type="protein sequence ID" value="KAK2077292.1"/>
    <property type="molecule type" value="Genomic_DNA"/>
</dbReference>
<evidence type="ECO:0000313" key="4">
    <source>
        <dbReference type="EMBL" id="KAK2077292.1"/>
    </source>
</evidence>
<evidence type="ECO:0000313" key="5">
    <source>
        <dbReference type="Proteomes" id="UP001255856"/>
    </source>
</evidence>
<comment type="caution">
    <text evidence="4">The sequence shown here is derived from an EMBL/GenBank/DDBJ whole genome shotgun (WGS) entry which is preliminary data.</text>
</comment>
<dbReference type="Pfam" id="PF00076">
    <property type="entry name" value="RRM_1"/>
    <property type="match status" value="1"/>
</dbReference>
<dbReference type="PANTHER" id="PTHR48024:SF56">
    <property type="entry name" value="HETEROGENEOUS NUCLEAR RIBONUCLEOPROTEIN A0"/>
    <property type="match status" value="1"/>
</dbReference>
<dbReference type="Proteomes" id="UP001255856">
    <property type="component" value="Unassembled WGS sequence"/>
</dbReference>
<keyword evidence="1" id="KW-0694">RNA-binding</keyword>
<protein>
    <recommendedName>
        <fullName evidence="3">RRM domain-containing protein</fullName>
    </recommendedName>
</protein>
<gene>
    <name evidence="4" type="ORF">QBZ16_004926</name>
</gene>
<dbReference type="GO" id="GO:0003723">
    <property type="term" value="F:RNA binding"/>
    <property type="evidence" value="ECO:0007669"/>
    <property type="project" value="UniProtKB-KW"/>
</dbReference>
<sequence>MEGKGYGFLTFERVSDAQEFLGVMRKHDGTSKNYGFVTFDDEMSVEKCLVEEHSLNGRKIEVRRAHPRDGGEGRDRSDRGESRGRKGG</sequence>
<dbReference type="GO" id="GO:0005634">
    <property type="term" value="C:nucleus"/>
    <property type="evidence" value="ECO:0007669"/>
    <property type="project" value="TreeGrafter"/>
</dbReference>
<dbReference type="SUPFAM" id="SSF54928">
    <property type="entry name" value="RNA-binding domain, RBD"/>
    <property type="match status" value="1"/>
</dbReference>
<dbReference type="InterPro" id="IPR035979">
    <property type="entry name" value="RBD_domain_sf"/>
</dbReference>
<evidence type="ECO:0000256" key="2">
    <source>
        <dbReference type="SAM" id="MobiDB-lite"/>
    </source>
</evidence>
<dbReference type="InterPro" id="IPR012677">
    <property type="entry name" value="Nucleotide-bd_a/b_plait_sf"/>
</dbReference>